<evidence type="ECO:0000313" key="2">
    <source>
        <dbReference type="EMBL" id="CAE8593481.1"/>
    </source>
</evidence>
<feature type="region of interest" description="Disordered" evidence="1">
    <location>
        <begin position="1"/>
        <end position="32"/>
    </location>
</feature>
<organism evidence="2 3">
    <name type="scientific">Polarella glacialis</name>
    <name type="common">Dinoflagellate</name>
    <dbReference type="NCBI Taxonomy" id="89957"/>
    <lineage>
        <taxon>Eukaryota</taxon>
        <taxon>Sar</taxon>
        <taxon>Alveolata</taxon>
        <taxon>Dinophyceae</taxon>
        <taxon>Suessiales</taxon>
        <taxon>Suessiaceae</taxon>
        <taxon>Polarella</taxon>
    </lineage>
</organism>
<feature type="compositionally biased region" description="Low complexity" evidence="1">
    <location>
        <begin position="16"/>
        <end position="28"/>
    </location>
</feature>
<reference evidence="2" key="1">
    <citation type="submission" date="2021-02" db="EMBL/GenBank/DDBJ databases">
        <authorList>
            <person name="Dougan E. K."/>
            <person name="Rhodes N."/>
            <person name="Thang M."/>
            <person name="Chan C."/>
        </authorList>
    </citation>
    <scope>NUCLEOTIDE SEQUENCE</scope>
</reference>
<sequence>ELSASLRERQAADALSARTSAPSAARPSVVVGGKASSEVGSLEKKLFERLDAESLELRQVLDAEAQSLRRGLATVAEAIHA</sequence>
<keyword evidence="3" id="KW-1185">Reference proteome</keyword>
<dbReference type="OrthoDB" id="408743at2759"/>
<dbReference type="Proteomes" id="UP000654075">
    <property type="component" value="Unassembled WGS sequence"/>
</dbReference>
<feature type="non-terminal residue" evidence="2">
    <location>
        <position position="1"/>
    </location>
</feature>
<evidence type="ECO:0000256" key="1">
    <source>
        <dbReference type="SAM" id="MobiDB-lite"/>
    </source>
</evidence>
<evidence type="ECO:0000313" key="3">
    <source>
        <dbReference type="Proteomes" id="UP000654075"/>
    </source>
</evidence>
<dbReference type="EMBL" id="CAJNNV010006370">
    <property type="protein sequence ID" value="CAE8593481.1"/>
    <property type="molecule type" value="Genomic_DNA"/>
</dbReference>
<comment type="caution">
    <text evidence="2">The sequence shown here is derived from an EMBL/GenBank/DDBJ whole genome shotgun (WGS) entry which is preliminary data.</text>
</comment>
<dbReference type="AlphaFoldDB" id="A0A813E3V7"/>
<feature type="compositionally biased region" description="Basic and acidic residues" evidence="1">
    <location>
        <begin position="1"/>
        <end position="11"/>
    </location>
</feature>
<feature type="non-terminal residue" evidence="2">
    <location>
        <position position="81"/>
    </location>
</feature>
<accession>A0A813E3V7</accession>
<protein>
    <submittedName>
        <fullName evidence="2">Uncharacterized protein</fullName>
    </submittedName>
</protein>
<gene>
    <name evidence="2" type="ORF">PGLA1383_LOCUS12072</name>
</gene>
<proteinExistence type="predicted"/>
<name>A0A813E3V7_POLGL</name>